<reference evidence="1 2" key="1">
    <citation type="submission" date="2019-12" db="EMBL/GenBank/DDBJ databases">
        <title>WGS of CPCC 203550 I12A-02606.</title>
        <authorList>
            <person name="Jiang Z."/>
        </authorList>
    </citation>
    <scope>NUCLEOTIDE SEQUENCE [LARGE SCALE GENOMIC DNA]</scope>
    <source>
        <strain evidence="1 2">I12A-02606</strain>
    </source>
</reference>
<dbReference type="AlphaFoldDB" id="A0A6P0GL55"/>
<comment type="caution">
    <text evidence="1">The sequence shown here is derived from an EMBL/GenBank/DDBJ whole genome shotgun (WGS) entry which is preliminary data.</text>
</comment>
<proteinExistence type="predicted"/>
<evidence type="ECO:0000313" key="1">
    <source>
        <dbReference type="EMBL" id="NEM08049.1"/>
    </source>
</evidence>
<dbReference type="RefSeq" id="WP_163478110.1">
    <property type="nucleotide sequence ID" value="NZ_JAAGWE010000034.1"/>
</dbReference>
<organism evidence="1 2">
    <name type="scientific">Geodermatophilus normandii</name>
    <dbReference type="NCBI Taxonomy" id="1137989"/>
    <lineage>
        <taxon>Bacteria</taxon>
        <taxon>Bacillati</taxon>
        <taxon>Actinomycetota</taxon>
        <taxon>Actinomycetes</taxon>
        <taxon>Geodermatophilales</taxon>
        <taxon>Geodermatophilaceae</taxon>
        <taxon>Geodermatophilus</taxon>
    </lineage>
</organism>
<gene>
    <name evidence="1" type="ORF">GCU54_18900</name>
</gene>
<name>A0A6P0GL55_9ACTN</name>
<evidence type="ECO:0000313" key="2">
    <source>
        <dbReference type="Proteomes" id="UP000471126"/>
    </source>
</evidence>
<protein>
    <submittedName>
        <fullName evidence="1">Uncharacterized protein</fullName>
    </submittedName>
</protein>
<accession>A0A6P0GL55</accession>
<dbReference type="Proteomes" id="UP000471126">
    <property type="component" value="Unassembled WGS sequence"/>
</dbReference>
<sequence length="84" mass="9447">MVEHPLAVLDLVDHLTRGVRRRIGRRDRVAQGEPVELAGDRDIGLQSLGRALDDEPRVIPDMIDARCLTSAEVLDCFAELRKCR</sequence>
<dbReference type="EMBL" id="JAAGWE010000034">
    <property type="protein sequence ID" value="NEM08049.1"/>
    <property type="molecule type" value="Genomic_DNA"/>
</dbReference>